<protein>
    <submittedName>
        <fullName evidence="2">Zinc carboxypeptidase family protein</fullName>
    </submittedName>
</protein>
<keyword evidence="2" id="KW-0121">Carboxypeptidase</keyword>
<dbReference type="AlphaFoldDB" id="A0A0G0K4Z2"/>
<gene>
    <name evidence="2" type="ORF">US50_C0007G0004</name>
</gene>
<dbReference type="InterPro" id="IPR036365">
    <property type="entry name" value="PGBD-like_sf"/>
</dbReference>
<feature type="domain" description="Peptidoglycan binding-like" evidence="1">
    <location>
        <begin position="298"/>
        <end position="352"/>
    </location>
</feature>
<organism evidence="2 3">
    <name type="scientific">Candidatus Nomurabacteria bacterium GW2011_GWB1_37_5</name>
    <dbReference type="NCBI Taxonomy" id="1618742"/>
    <lineage>
        <taxon>Bacteria</taxon>
        <taxon>Candidatus Nomuraibacteriota</taxon>
    </lineage>
</organism>
<evidence type="ECO:0000313" key="2">
    <source>
        <dbReference type="EMBL" id="KKQ35696.1"/>
    </source>
</evidence>
<dbReference type="InterPro" id="IPR002477">
    <property type="entry name" value="Peptidoglycan-bd-like"/>
</dbReference>
<dbReference type="GO" id="GO:0004180">
    <property type="term" value="F:carboxypeptidase activity"/>
    <property type="evidence" value="ECO:0007669"/>
    <property type="project" value="UniProtKB-KW"/>
</dbReference>
<evidence type="ECO:0000313" key="3">
    <source>
        <dbReference type="Proteomes" id="UP000033876"/>
    </source>
</evidence>
<dbReference type="InterPro" id="IPR036366">
    <property type="entry name" value="PGBDSf"/>
</dbReference>
<accession>A0A0G0K4Z2</accession>
<keyword evidence="2" id="KW-0645">Protease</keyword>
<dbReference type="Proteomes" id="UP000033876">
    <property type="component" value="Unassembled WGS sequence"/>
</dbReference>
<name>A0A0G0K4Z2_9BACT</name>
<sequence length="360" mass="40209">MKNFLAIILFIIFLIPIQVSAEPFSIKNLFYQTDEGLGGIKIILFRGYDSLSNETLILSDRNDEEISRFTLDNKESFIDNFLPSGEYFISVLPESNWIKNIKCTNGQKVDSLPAKINIYDGVLSVCYLSDKPLEAYSWQDKKNMFAFPPIEGNFSAYVFLNNYDPVISGASPVFKISLIGYDPLEEFGLGHGDGVSLGLSGGQHVMNVIEEKDGWIFDQIICGEEVSKSKEIKINVSAEEKKCTIFYNKIRAIIPQNDIALEQKINALNQIGSTNSLLVSGVLANKISNKLTIGQKNGEVINLQIILYEQGFYKGNIDGHFGPKTLLAVKAFQWKNKLTQDGIVGPKTREVLNRLIVSNN</sequence>
<evidence type="ECO:0000259" key="1">
    <source>
        <dbReference type="Pfam" id="PF01471"/>
    </source>
</evidence>
<dbReference type="EMBL" id="LBTF01000007">
    <property type="protein sequence ID" value="KKQ35696.1"/>
    <property type="molecule type" value="Genomic_DNA"/>
</dbReference>
<proteinExistence type="predicted"/>
<dbReference type="SUPFAM" id="SSF47090">
    <property type="entry name" value="PGBD-like"/>
    <property type="match status" value="1"/>
</dbReference>
<dbReference type="Gene3D" id="1.10.101.10">
    <property type="entry name" value="PGBD-like superfamily/PGBD"/>
    <property type="match status" value="1"/>
</dbReference>
<comment type="caution">
    <text evidence="2">The sequence shown here is derived from an EMBL/GenBank/DDBJ whole genome shotgun (WGS) entry which is preliminary data.</text>
</comment>
<dbReference type="Pfam" id="PF01471">
    <property type="entry name" value="PG_binding_1"/>
    <property type="match status" value="1"/>
</dbReference>
<reference evidence="2 3" key="1">
    <citation type="journal article" date="2015" name="Nature">
        <title>rRNA introns, odd ribosomes, and small enigmatic genomes across a large radiation of phyla.</title>
        <authorList>
            <person name="Brown C.T."/>
            <person name="Hug L.A."/>
            <person name="Thomas B.C."/>
            <person name="Sharon I."/>
            <person name="Castelle C.J."/>
            <person name="Singh A."/>
            <person name="Wilkins M.J."/>
            <person name="Williams K.H."/>
            <person name="Banfield J.F."/>
        </authorList>
    </citation>
    <scope>NUCLEOTIDE SEQUENCE [LARGE SCALE GENOMIC DNA]</scope>
</reference>
<keyword evidence="2" id="KW-0378">Hydrolase</keyword>